<dbReference type="PANTHER" id="PTHR16021">
    <property type="entry name" value="MANSC DOMAIN CONTAINING PROTEIN 1"/>
    <property type="match status" value="1"/>
</dbReference>
<feature type="region of interest" description="Disordered" evidence="1">
    <location>
        <begin position="1"/>
        <end position="38"/>
    </location>
</feature>
<reference evidence="2 3" key="1">
    <citation type="journal article" date="2024" name="J Genomics">
        <title>Draft genome sequencing and assembly of Favolaschia claudopus CIRM-BRFM 2984 isolated from oak limbs.</title>
        <authorList>
            <person name="Navarro D."/>
            <person name="Drula E."/>
            <person name="Chaduli D."/>
            <person name="Cazenave R."/>
            <person name="Ahrendt S."/>
            <person name="Wang J."/>
            <person name="Lipzen A."/>
            <person name="Daum C."/>
            <person name="Barry K."/>
            <person name="Grigoriev I.V."/>
            <person name="Favel A."/>
            <person name="Rosso M.N."/>
            <person name="Martin F."/>
        </authorList>
    </citation>
    <scope>NUCLEOTIDE SEQUENCE [LARGE SCALE GENOMIC DNA]</scope>
    <source>
        <strain evidence="2 3">CIRM-BRFM 2984</strain>
    </source>
</reference>
<evidence type="ECO:0000313" key="3">
    <source>
        <dbReference type="Proteomes" id="UP001362999"/>
    </source>
</evidence>
<dbReference type="AlphaFoldDB" id="A0AAW0EJM2"/>
<feature type="region of interest" description="Disordered" evidence="1">
    <location>
        <begin position="594"/>
        <end position="794"/>
    </location>
</feature>
<dbReference type="Proteomes" id="UP001362999">
    <property type="component" value="Unassembled WGS sequence"/>
</dbReference>
<feature type="compositionally biased region" description="Pro residues" evidence="1">
    <location>
        <begin position="438"/>
        <end position="456"/>
    </location>
</feature>
<evidence type="ECO:0000256" key="1">
    <source>
        <dbReference type="SAM" id="MobiDB-lite"/>
    </source>
</evidence>
<accession>A0AAW0EJM2</accession>
<feature type="compositionally biased region" description="Low complexity" evidence="1">
    <location>
        <begin position="760"/>
        <end position="774"/>
    </location>
</feature>
<keyword evidence="3" id="KW-1185">Reference proteome</keyword>
<name>A0AAW0EJM2_9AGAR</name>
<sequence length="820" mass="83945">MTTTTTTRSYTSTNLATPTGSLSLSPSPPSSAVTSPAVTPSATSALTSTTTTTTKAAARVRFDAECILIPDLSSTGTRRPRMVTKSYSLPLWKKTTTSSGREEVAEEGASAHVMLKVALPRFTTKKSSRDRTPSRSPPAIAPTLPSCLRTPPILLGSVTTTTPDASSTSFSILGPSLASTSKISQSEVTPLPEATPLSPPLPPLSAVHITSPSPTPAVITVPLRPCCLECALNAKMEVLEESFSRGALRVRRRAGGPGRIGDTLFDAARRAGLLDAPPTPSIITDLGVIDDESDGGSGLISGTGLAEVNRLVAELELKRLSRSATPTPPKSPTYGGTPVRAPSPSLLGPALARIAEGGSKSSSRAGSIHGDELLVPGSVAETGRASPLLSLGIAVDEVDKEVRRRKSAELDLGVGLRLVRGGGIIDLDASEDEDRPPASAPPVAAPFAFPPSPTLAPPASAKAKRRSVNLPVRGYADDDDAELFPLPSALGSRGGTPTPRSTPSASPRGSPAASASDVSVHLLSAGVHGSGGNLKRLSRGSPVLPSAMRERESSAESGDAMRAPNPTMRTPSQTVCVTLGAVGRKEREARELAALKERESAAKDKERERKLSGNVTGGVAMAKCSRGLLLPPGDDRDCSESSSSREGSIDRRSSADMSTSEGVEEKRLPDLPGAVTPRPYSPGLSASSSSSSARPGIHLRIASAPAEVSSSSSTSRSQSHHHSTSSSLVTAVSAPTIPSTTTTHPKSASSSAVGSPRGKSASSSPAVPPLARNSSLKRLRSSSAASSTKSGGRKAFGALVDVLKGVTSMSGGTGTGSVVV</sequence>
<gene>
    <name evidence="2" type="ORF">R3P38DRAFT_63466</name>
</gene>
<dbReference type="PANTHER" id="PTHR16021:SF13">
    <property type="entry name" value="ETS DOMAIN-CONTAINING PROTEIN-RELATED"/>
    <property type="match status" value="1"/>
</dbReference>
<feature type="compositionally biased region" description="Basic and acidic residues" evidence="1">
    <location>
        <begin position="594"/>
        <end position="611"/>
    </location>
</feature>
<feature type="compositionally biased region" description="Low complexity" evidence="1">
    <location>
        <begin position="702"/>
        <end position="717"/>
    </location>
</feature>
<evidence type="ECO:0000313" key="2">
    <source>
        <dbReference type="EMBL" id="KAK7065005.1"/>
    </source>
</evidence>
<feature type="compositionally biased region" description="Low complexity" evidence="1">
    <location>
        <begin position="781"/>
        <end position="794"/>
    </location>
</feature>
<dbReference type="EMBL" id="JAWWNJ010000001">
    <property type="protein sequence ID" value="KAK7065005.1"/>
    <property type="molecule type" value="Genomic_DNA"/>
</dbReference>
<protein>
    <submittedName>
        <fullName evidence="2">Uncharacterized protein</fullName>
    </submittedName>
</protein>
<organism evidence="2 3">
    <name type="scientific">Favolaschia claudopus</name>
    <dbReference type="NCBI Taxonomy" id="2862362"/>
    <lineage>
        <taxon>Eukaryota</taxon>
        <taxon>Fungi</taxon>
        <taxon>Dikarya</taxon>
        <taxon>Basidiomycota</taxon>
        <taxon>Agaricomycotina</taxon>
        <taxon>Agaricomycetes</taxon>
        <taxon>Agaricomycetidae</taxon>
        <taxon>Agaricales</taxon>
        <taxon>Marasmiineae</taxon>
        <taxon>Mycenaceae</taxon>
        <taxon>Favolaschia</taxon>
    </lineage>
</organism>
<comment type="caution">
    <text evidence="2">The sequence shown here is derived from an EMBL/GenBank/DDBJ whole genome shotgun (WGS) entry which is preliminary data.</text>
</comment>
<proteinExistence type="predicted"/>
<feature type="region of interest" description="Disordered" evidence="1">
    <location>
        <begin position="321"/>
        <end position="342"/>
    </location>
</feature>
<feature type="compositionally biased region" description="Polar residues" evidence="1">
    <location>
        <begin position="736"/>
        <end position="753"/>
    </location>
</feature>
<feature type="compositionally biased region" description="Low complexity" evidence="1">
    <location>
        <begin position="495"/>
        <end position="516"/>
    </location>
</feature>
<feature type="region of interest" description="Disordered" evidence="1">
    <location>
        <begin position="427"/>
        <end position="571"/>
    </location>
</feature>
<feature type="region of interest" description="Disordered" evidence="1">
    <location>
        <begin position="123"/>
        <end position="143"/>
    </location>
</feature>
<dbReference type="InterPro" id="IPR052660">
    <property type="entry name" value="Erythrocyte_Invasion_ImmMod"/>
</dbReference>
<feature type="compositionally biased region" description="Low complexity" evidence="1">
    <location>
        <begin position="724"/>
        <end position="734"/>
    </location>
</feature>